<keyword evidence="2" id="KW-0732">Signal</keyword>
<protein>
    <recommendedName>
        <fullName evidence="5">HupE/UreJ family protein</fullName>
    </recommendedName>
</protein>
<dbReference type="AlphaFoldDB" id="A0A059EC45"/>
<dbReference type="InterPro" id="IPR032809">
    <property type="entry name" value="Put_HupE_UreJ"/>
</dbReference>
<evidence type="ECO:0000256" key="2">
    <source>
        <dbReference type="SAM" id="SignalP"/>
    </source>
</evidence>
<feature type="signal peptide" evidence="2">
    <location>
        <begin position="1"/>
        <end position="28"/>
    </location>
</feature>
<feature type="transmembrane region" description="Helical" evidence="1">
    <location>
        <begin position="172"/>
        <end position="192"/>
    </location>
</feature>
<keyword evidence="1" id="KW-0472">Membrane</keyword>
<sequence>MRGRFLAFILCCLVACLAATLMSQSAIAHPEDELCLPDGGMDPALCRELQALDRAGRVRSFEGGIPGGEISLDRTPLETGIFYIRIGFEHILPMGVDHILFVLALFFSTRRIGPLLWQVSAFTLAHTATLGLTAAGLIAPPGSIVEPLIAFTIAWAALENILFREPSAWRPALVFGFGLIHGMGFAGAFGDLGLPADIFWPALIGFNIGVEIGQLAVIGMALAFAILIRSVLRQAGRPNLYRPVLVWPVSAFIGVIGLWWAIERAFLNP</sequence>
<reference evidence="3 4" key="1">
    <citation type="journal article" date="2014" name="Antonie Van Leeuwenhoek">
        <title>Hyphomonas beringensis sp. nov. and Hyphomonas chukchiensis sp. nov., isolated from surface seawater of the Bering Sea and Chukchi Sea.</title>
        <authorList>
            <person name="Li C."/>
            <person name="Lai Q."/>
            <person name="Li G."/>
            <person name="Dong C."/>
            <person name="Wang J."/>
            <person name="Liao Y."/>
            <person name="Shao Z."/>
        </authorList>
    </citation>
    <scope>NUCLEOTIDE SEQUENCE [LARGE SCALE GENOMIC DNA]</scope>
    <source>
        <strain evidence="3 4">22II1-22F38</strain>
    </source>
</reference>
<dbReference type="EMBL" id="AWFH01000001">
    <property type="protein sequence ID" value="KCZ65175.1"/>
    <property type="molecule type" value="Genomic_DNA"/>
</dbReference>
<dbReference type="RefSeq" id="WP_051602396.1">
    <property type="nucleotide sequence ID" value="NZ_AWFH01000001.1"/>
</dbReference>
<keyword evidence="4" id="KW-1185">Reference proteome</keyword>
<feature type="transmembrane region" description="Helical" evidence="1">
    <location>
        <begin position="82"/>
        <end position="107"/>
    </location>
</feature>
<accession>A0A059EC45</accession>
<evidence type="ECO:0000313" key="3">
    <source>
        <dbReference type="EMBL" id="KCZ65175.1"/>
    </source>
</evidence>
<comment type="caution">
    <text evidence="3">The sequence shown here is derived from an EMBL/GenBank/DDBJ whole genome shotgun (WGS) entry which is preliminary data.</text>
</comment>
<dbReference type="PATRIC" id="fig|1280948.3.peg.389"/>
<feature type="transmembrane region" description="Helical" evidence="1">
    <location>
        <begin position="212"/>
        <end position="232"/>
    </location>
</feature>
<feature type="transmembrane region" description="Helical" evidence="1">
    <location>
        <begin position="119"/>
        <end position="138"/>
    </location>
</feature>
<dbReference type="Pfam" id="PF13795">
    <property type="entry name" value="HupE_UreJ_2"/>
    <property type="match status" value="1"/>
</dbReference>
<keyword evidence="1" id="KW-0812">Transmembrane</keyword>
<evidence type="ECO:0008006" key="5">
    <source>
        <dbReference type="Google" id="ProtNLM"/>
    </source>
</evidence>
<evidence type="ECO:0000313" key="4">
    <source>
        <dbReference type="Proteomes" id="UP000024547"/>
    </source>
</evidence>
<gene>
    <name evidence="3" type="ORF">HY36_01975</name>
</gene>
<dbReference type="OrthoDB" id="9808870at2"/>
<feature type="transmembrane region" description="Helical" evidence="1">
    <location>
        <begin position="144"/>
        <end position="163"/>
    </location>
</feature>
<feature type="transmembrane region" description="Helical" evidence="1">
    <location>
        <begin position="244"/>
        <end position="262"/>
    </location>
</feature>
<keyword evidence="1" id="KW-1133">Transmembrane helix</keyword>
<organism evidence="3 4">
    <name type="scientific">Hyphomonas atlantica</name>
    <dbReference type="NCBI Taxonomy" id="1280948"/>
    <lineage>
        <taxon>Bacteria</taxon>
        <taxon>Pseudomonadati</taxon>
        <taxon>Pseudomonadota</taxon>
        <taxon>Alphaproteobacteria</taxon>
        <taxon>Hyphomonadales</taxon>
        <taxon>Hyphomonadaceae</taxon>
        <taxon>Hyphomonas</taxon>
    </lineage>
</organism>
<feature type="chain" id="PRO_5001571836" description="HupE/UreJ family protein" evidence="2">
    <location>
        <begin position="29"/>
        <end position="269"/>
    </location>
</feature>
<dbReference type="Proteomes" id="UP000024547">
    <property type="component" value="Unassembled WGS sequence"/>
</dbReference>
<evidence type="ECO:0000256" key="1">
    <source>
        <dbReference type="SAM" id="Phobius"/>
    </source>
</evidence>
<proteinExistence type="predicted"/>
<dbReference type="eggNOG" id="COG2370">
    <property type="taxonomic scope" value="Bacteria"/>
</dbReference>
<name>A0A059EC45_9PROT</name>
<dbReference type="STRING" id="1280948.HY36_01975"/>